<dbReference type="AlphaFoldDB" id="A0A6I4KTV8"/>
<dbReference type="Proteomes" id="UP000429555">
    <property type="component" value="Unassembled WGS sequence"/>
</dbReference>
<reference evidence="1 2" key="1">
    <citation type="submission" date="2019-11" db="EMBL/GenBank/DDBJ databases">
        <title>Pseudomonas flavidum sp. nov., isolated from Baiyang Lake.</title>
        <authorList>
            <person name="Zhao Y."/>
        </authorList>
    </citation>
    <scope>NUCLEOTIDE SEQUENCE [LARGE SCALE GENOMIC DNA]</scope>
    <source>
        <strain evidence="2">R-22-3 w-18</strain>
    </source>
</reference>
<name>A0A6I4KTV8_9PSED</name>
<keyword evidence="2" id="KW-1185">Reference proteome</keyword>
<organism evidence="1 2">
    <name type="scientific">Pseudomonas xionganensis</name>
    <dbReference type="NCBI Taxonomy" id="2654845"/>
    <lineage>
        <taxon>Bacteria</taxon>
        <taxon>Pseudomonadati</taxon>
        <taxon>Pseudomonadota</taxon>
        <taxon>Gammaproteobacteria</taxon>
        <taxon>Pseudomonadales</taxon>
        <taxon>Pseudomonadaceae</taxon>
        <taxon>Pseudomonas</taxon>
    </lineage>
</organism>
<gene>
    <name evidence="1" type="ORF">GJV18_09580</name>
</gene>
<dbReference type="RefSeq" id="WP_160344817.1">
    <property type="nucleotide sequence ID" value="NZ_WKJZ01000001.1"/>
</dbReference>
<protein>
    <submittedName>
        <fullName evidence="1">Uncharacterized protein</fullName>
    </submittedName>
</protein>
<dbReference type="EMBL" id="WKJZ01000001">
    <property type="protein sequence ID" value="MVW75567.1"/>
    <property type="molecule type" value="Genomic_DNA"/>
</dbReference>
<proteinExistence type="predicted"/>
<comment type="caution">
    <text evidence="1">The sequence shown here is derived from an EMBL/GenBank/DDBJ whole genome shotgun (WGS) entry which is preliminary data.</text>
</comment>
<evidence type="ECO:0000313" key="2">
    <source>
        <dbReference type="Proteomes" id="UP000429555"/>
    </source>
</evidence>
<accession>A0A6I4KTV8</accession>
<evidence type="ECO:0000313" key="1">
    <source>
        <dbReference type="EMBL" id="MVW75567.1"/>
    </source>
</evidence>
<sequence length="211" mass="24130">MWLYSGLVLAAGGDMQGNEADMRSQHYQLLHISPEMPPPGRWDQEHQRLVLDLLSFKDRLDTAPEPARRYLARLTDNFTRSVLLRDVLARDDVVYFSDYWTRKGSVLNIVEYRKTGSATGLTPYLGPLSSIPIASYGFAKYHLHYKGEVLPFWGVAQKDKWTLRKRYWARAQVFMPFGESAGLDVAIIGMDLGINYMEPVGSFLLLPRDEL</sequence>